<organism evidence="1 2">
    <name type="scientific">Fluctibacter corallii</name>
    <dbReference type="NCBI Taxonomy" id="2984329"/>
    <lineage>
        <taxon>Bacteria</taxon>
        <taxon>Pseudomonadati</taxon>
        <taxon>Pseudomonadota</taxon>
        <taxon>Gammaproteobacteria</taxon>
        <taxon>Alteromonadales</taxon>
        <taxon>Alteromonadaceae</taxon>
        <taxon>Fluctibacter</taxon>
    </lineage>
</organism>
<protein>
    <recommendedName>
        <fullName evidence="3">STAS/SEC14 domain-containing protein</fullName>
    </recommendedName>
</protein>
<dbReference type="EMBL" id="JAOWKX010000001">
    <property type="protein sequence ID" value="MCV2883356.1"/>
    <property type="molecule type" value="Genomic_DNA"/>
</dbReference>
<accession>A0ABT3A3U2</accession>
<dbReference type="RefSeq" id="WP_263710557.1">
    <property type="nucleotide sequence ID" value="NZ_JAOWKX010000001.1"/>
</dbReference>
<evidence type="ECO:0000313" key="2">
    <source>
        <dbReference type="Proteomes" id="UP001652504"/>
    </source>
</evidence>
<dbReference type="Proteomes" id="UP001652504">
    <property type="component" value="Unassembled WGS sequence"/>
</dbReference>
<evidence type="ECO:0000313" key="1">
    <source>
        <dbReference type="EMBL" id="MCV2883356.1"/>
    </source>
</evidence>
<reference evidence="1 2" key="1">
    <citation type="submission" date="2022-10" db="EMBL/GenBank/DDBJ databases">
        <title>Aestuariibacter sp. AA17 isolated from Montipora capitata coral fragment.</title>
        <authorList>
            <person name="Emsley S.A."/>
            <person name="Pfannmuller K.M."/>
            <person name="Loughran R.M."/>
            <person name="Shlafstein M."/>
            <person name="Papke E."/>
            <person name="Saw J.H."/>
            <person name="Ushijima B."/>
            <person name="Videau P."/>
        </authorList>
    </citation>
    <scope>NUCLEOTIDE SEQUENCE [LARGE SCALE GENOMIC DNA]</scope>
    <source>
        <strain evidence="1 2">AA17</strain>
    </source>
</reference>
<proteinExistence type="predicted"/>
<name>A0ABT3A3U2_9ALTE</name>
<keyword evidence="2" id="KW-1185">Reference proteome</keyword>
<gene>
    <name evidence="1" type="ORF">OE749_01425</name>
</gene>
<sequence>MIKFPAHGHVDFTVSPPLLIIDVTGPINQEGALIYIENVAHYRAQLSSGPWASLVYAKHFELMSADTREIMIGAIHKAKQVGLVATAVIFNDERVSHAAKAFWATIYNKTDLRHAFFENETEAKTWLIAQVNHSLTCVNARE</sequence>
<evidence type="ECO:0008006" key="3">
    <source>
        <dbReference type="Google" id="ProtNLM"/>
    </source>
</evidence>
<comment type="caution">
    <text evidence="1">The sequence shown here is derived from an EMBL/GenBank/DDBJ whole genome shotgun (WGS) entry which is preliminary data.</text>
</comment>